<dbReference type="RefSeq" id="WP_154527168.1">
    <property type="nucleotide sequence ID" value="NZ_VULZ01000016.1"/>
</dbReference>
<gene>
    <name evidence="6" type="ORF">FYJ35_12695</name>
</gene>
<feature type="domain" description="HTH rpiR-type" evidence="4">
    <location>
        <begin position="4"/>
        <end position="80"/>
    </location>
</feature>
<dbReference type="GO" id="GO:0003677">
    <property type="term" value="F:DNA binding"/>
    <property type="evidence" value="ECO:0007669"/>
    <property type="project" value="UniProtKB-KW"/>
</dbReference>
<dbReference type="SUPFAM" id="SSF46689">
    <property type="entry name" value="Homeodomain-like"/>
    <property type="match status" value="1"/>
</dbReference>
<dbReference type="PROSITE" id="PS51071">
    <property type="entry name" value="HTH_RPIR"/>
    <property type="match status" value="1"/>
</dbReference>
<dbReference type="PANTHER" id="PTHR30514:SF1">
    <property type="entry name" value="HTH-TYPE TRANSCRIPTIONAL REGULATOR HEXR-RELATED"/>
    <property type="match status" value="1"/>
</dbReference>
<evidence type="ECO:0000256" key="3">
    <source>
        <dbReference type="ARBA" id="ARBA00023163"/>
    </source>
</evidence>
<evidence type="ECO:0000256" key="2">
    <source>
        <dbReference type="ARBA" id="ARBA00023125"/>
    </source>
</evidence>
<keyword evidence="7" id="KW-1185">Reference proteome</keyword>
<dbReference type="EMBL" id="VULZ01000016">
    <property type="protein sequence ID" value="MSS15877.1"/>
    <property type="molecule type" value="Genomic_DNA"/>
</dbReference>
<keyword evidence="3" id="KW-0804">Transcription</keyword>
<name>A0A6L5X8F0_9FIRM</name>
<dbReference type="GO" id="GO:0003700">
    <property type="term" value="F:DNA-binding transcription factor activity"/>
    <property type="evidence" value="ECO:0007669"/>
    <property type="project" value="InterPro"/>
</dbReference>
<dbReference type="PROSITE" id="PS51464">
    <property type="entry name" value="SIS"/>
    <property type="match status" value="1"/>
</dbReference>
<reference evidence="6 7" key="1">
    <citation type="submission" date="2019-08" db="EMBL/GenBank/DDBJ databases">
        <title>In-depth cultivation of the pig gut microbiome towards novel bacterial diversity and tailored functional studies.</title>
        <authorList>
            <person name="Wylensek D."/>
            <person name="Hitch T.C.A."/>
            <person name="Clavel T."/>
        </authorList>
    </citation>
    <scope>NUCLEOTIDE SEQUENCE [LARGE SCALE GENOMIC DNA]</scope>
    <source>
        <strain evidence="6 7">Oil+RF-744-WCA-WT-11</strain>
    </source>
</reference>
<evidence type="ECO:0000256" key="1">
    <source>
        <dbReference type="ARBA" id="ARBA00023015"/>
    </source>
</evidence>
<evidence type="ECO:0000313" key="6">
    <source>
        <dbReference type="EMBL" id="MSS15877.1"/>
    </source>
</evidence>
<dbReference type="GO" id="GO:0097367">
    <property type="term" value="F:carbohydrate derivative binding"/>
    <property type="evidence" value="ECO:0007669"/>
    <property type="project" value="InterPro"/>
</dbReference>
<dbReference type="InterPro" id="IPR001347">
    <property type="entry name" value="SIS_dom"/>
</dbReference>
<keyword evidence="1" id="KW-0805">Transcription regulation</keyword>
<dbReference type="AlphaFoldDB" id="A0A6L5X8F0"/>
<dbReference type="Proteomes" id="UP000481852">
    <property type="component" value="Unassembled WGS sequence"/>
</dbReference>
<evidence type="ECO:0000259" key="4">
    <source>
        <dbReference type="PROSITE" id="PS51071"/>
    </source>
</evidence>
<dbReference type="CDD" id="cd05013">
    <property type="entry name" value="SIS_RpiR"/>
    <property type="match status" value="1"/>
</dbReference>
<keyword evidence="2" id="KW-0238">DNA-binding</keyword>
<dbReference type="Pfam" id="PF01418">
    <property type="entry name" value="HTH_6"/>
    <property type="match status" value="1"/>
</dbReference>
<dbReference type="Gene3D" id="3.40.50.10490">
    <property type="entry name" value="Glucose-6-phosphate isomerase like protein, domain 1"/>
    <property type="match status" value="1"/>
</dbReference>
<dbReference type="InterPro" id="IPR036388">
    <property type="entry name" value="WH-like_DNA-bd_sf"/>
</dbReference>
<dbReference type="GO" id="GO:1901135">
    <property type="term" value="P:carbohydrate derivative metabolic process"/>
    <property type="evidence" value="ECO:0007669"/>
    <property type="project" value="InterPro"/>
</dbReference>
<dbReference type="PANTHER" id="PTHR30514">
    <property type="entry name" value="GLUCOKINASE"/>
    <property type="match status" value="1"/>
</dbReference>
<proteinExistence type="predicted"/>
<dbReference type="SUPFAM" id="SSF53697">
    <property type="entry name" value="SIS domain"/>
    <property type="match status" value="1"/>
</dbReference>
<dbReference type="InterPro" id="IPR047640">
    <property type="entry name" value="RpiR-like"/>
</dbReference>
<dbReference type="InterPro" id="IPR009057">
    <property type="entry name" value="Homeodomain-like_sf"/>
</dbReference>
<accession>A0A6L5X8F0</accession>
<feature type="domain" description="SIS" evidence="5">
    <location>
        <begin position="124"/>
        <end position="264"/>
    </location>
</feature>
<sequence>MITGSCKERIKAKMPQLTETEKKIGSFVLENYETVLQCNVSELATHSGVSDASVVRFCRSIGYRGFQDFKMNLARDILPPDRQLNPILGRGDTTEEICRKIFLSEENVLNRTLLGLNIEDLHRLAMKIRHARKIVLFGTGGSQAVCNDVQHKFLKVGIETIAQSDIDMQLMESSLMNEQDVAICISFSGCNTNVQECIKNAKSNGAFTAGIISQGKSPLSKLVDVVFYSAYEETIFQSESVSTRIAQLAICDCLVSSVAVLDYDQAYQSILNTREATSVGKY</sequence>
<dbReference type="InterPro" id="IPR000281">
    <property type="entry name" value="HTH_RpiR"/>
</dbReference>
<comment type="caution">
    <text evidence="6">The sequence shown here is derived from an EMBL/GenBank/DDBJ whole genome shotgun (WGS) entry which is preliminary data.</text>
</comment>
<organism evidence="6 7">
    <name type="scientific">Porcincola intestinalis</name>
    <dbReference type="NCBI Taxonomy" id="2606632"/>
    <lineage>
        <taxon>Bacteria</taxon>
        <taxon>Bacillati</taxon>
        <taxon>Bacillota</taxon>
        <taxon>Clostridia</taxon>
        <taxon>Lachnospirales</taxon>
        <taxon>Lachnospiraceae</taxon>
        <taxon>Porcincola</taxon>
    </lineage>
</organism>
<protein>
    <submittedName>
        <fullName evidence="6">MurR/RpiR family transcriptional regulator</fullName>
    </submittedName>
</protein>
<dbReference type="Pfam" id="PF01380">
    <property type="entry name" value="SIS"/>
    <property type="match status" value="1"/>
</dbReference>
<evidence type="ECO:0000313" key="7">
    <source>
        <dbReference type="Proteomes" id="UP000481852"/>
    </source>
</evidence>
<dbReference type="InterPro" id="IPR035472">
    <property type="entry name" value="RpiR-like_SIS"/>
</dbReference>
<dbReference type="Gene3D" id="1.10.10.10">
    <property type="entry name" value="Winged helix-like DNA-binding domain superfamily/Winged helix DNA-binding domain"/>
    <property type="match status" value="1"/>
</dbReference>
<evidence type="ECO:0000259" key="5">
    <source>
        <dbReference type="PROSITE" id="PS51464"/>
    </source>
</evidence>
<dbReference type="InterPro" id="IPR046348">
    <property type="entry name" value="SIS_dom_sf"/>
</dbReference>